<organism evidence="2 3">
    <name type="scientific">Kribbella deserti</name>
    <dbReference type="NCBI Taxonomy" id="1926257"/>
    <lineage>
        <taxon>Bacteria</taxon>
        <taxon>Bacillati</taxon>
        <taxon>Actinomycetota</taxon>
        <taxon>Actinomycetes</taxon>
        <taxon>Propionibacteriales</taxon>
        <taxon>Kribbellaceae</taxon>
        <taxon>Kribbella</taxon>
    </lineage>
</organism>
<dbReference type="InterPro" id="IPR003779">
    <property type="entry name" value="CMD-like"/>
</dbReference>
<dbReference type="InterPro" id="IPR029032">
    <property type="entry name" value="AhpD-like"/>
</dbReference>
<sequence>MSRIPLEHRQTPMVRFVQWVNRRKFGAQLDPGLVALHNRRVLLTMALTESTVTRWKSLDPTLTALATMGPAALIGCSWCLDFGYWEHHHRGVPAEKLRAVSNWRDSDVYTDLERKVLAYAEAMTVTPPQVTDEMVEQLRAELTDEQVVELTAMIALENQRSRNNAAAGLTGQGFKEQCELRPA</sequence>
<dbReference type="PANTHER" id="PTHR34846:SF10">
    <property type="entry name" value="CYTOPLASMIC PROTEIN"/>
    <property type="match status" value="1"/>
</dbReference>
<name>A0ABV6QXQ0_9ACTN</name>
<proteinExistence type="predicted"/>
<reference evidence="2 3" key="1">
    <citation type="submission" date="2024-09" db="EMBL/GenBank/DDBJ databases">
        <authorList>
            <person name="Sun Q."/>
            <person name="Mori K."/>
        </authorList>
    </citation>
    <scope>NUCLEOTIDE SEQUENCE [LARGE SCALE GENOMIC DNA]</scope>
    <source>
        <strain evidence="2 3">CGMCC 1.15906</strain>
    </source>
</reference>
<dbReference type="PANTHER" id="PTHR34846">
    <property type="entry name" value="4-CARBOXYMUCONOLACTONE DECARBOXYLASE FAMILY PROTEIN (AFU_ORTHOLOGUE AFUA_6G11590)"/>
    <property type="match status" value="1"/>
</dbReference>
<protein>
    <submittedName>
        <fullName evidence="2">Carboxymuconolactone decarboxylase family protein</fullName>
    </submittedName>
</protein>
<feature type="domain" description="Carboxymuconolactone decarboxylase-like" evidence="1">
    <location>
        <begin position="46"/>
        <end position="122"/>
    </location>
</feature>
<dbReference type="Proteomes" id="UP001589890">
    <property type="component" value="Unassembled WGS sequence"/>
</dbReference>
<evidence type="ECO:0000313" key="2">
    <source>
        <dbReference type="EMBL" id="MFC0628953.1"/>
    </source>
</evidence>
<evidence type="ECO:0000259" key="1">
    <source>
        <dbReference type="Pfam" id="PF02627"/>
    </source>
</evidence>
<dbReference type="Pfam" id="PF02627">
    <property type="entry name" value="CMD"/>
    <property type="match status" value="1"/>
</dbReference>
<accession>A0ABV6QXQ0</accession>
<evidence type="ECO:0000313" key="3">
    <source>
        <dbReference type="Proteomes" id="UP001589890"/>
    </source>
</evidence>
<keyword evidence="3" id="KW-1185">Reference proteome</keyword>
<dbReference type="EMBL" id="JBHLTC010000041">
    <property type="protein sequence ID" value="MFC0628953.1"/>
    <property type="molecule type" value="Genomic_DNA"/>
</dbReference>
<dbReference type="Gene3D" id="1.20.1290.10">
    <property type="entry name" value="AhpD-like"/>
    <property type="match status" value="1"/>
</dbReference>
<dbReference type="RefSeq" id="WP_380056185.1">
    <property type="nucleotide sequence ID" value="NZ_JBHLTC010000041.1"/>
</dbReference>
<dbReference type="SUPFAM" id="SSF69118">
    <property type="entry name" value="AhpD-like"/>
    <property type="match status" value="1"/>
</dbReference>
<gene>
    <name evidence="2" type="ORF">ACFFGN_33115</name>
</gene>
<comment type="caution">
    <text evidence="2">The sequence shown here is derived from an EMBL/GenBank/DDBJ whole genome shotgun (WGS) entry which is preliminary data.</text>
</comment>